<evidence type="ECO:0000256" key="1">
    <source>
        <dbReference type="SAM" id="Phobius"/>
    </source>
</evidence>
<dbReference type="AlphaFoldDB" id="A0A1I7S6A6"/>
<protein>
    <submittedName>
        <fullName evidence="3">(pine wood nematode) hypothetical protein</fullName>
    </submittedName>
</protein>
<accession>A0A1I7S6A6</accession>
<reference evidence="4" key="2">
    <citation type="submission" date="2020-08" db="EMBL/GenBank/DDBJ databases">
        <authorList>
            <person name="Kikuchi T."/>
        </authorList>
    </citation>
    <scope>NUCLEOTIDE SEQUENCE</scope>
    <source>
        <strain evidence="3">Ka4C1</strain>
    </source>
</reference>
<gene>
    <name evidence="3" type="ORF">BXYJ_LOCUS13405</name>
</gene>
<evidence type="ECO:0000313" key="6">
    <source>
        <dbReference type="Proteomes" id="UP000659654"/>
    </source>
</evidence>
<keyword evidence="1" id="KW-1133">Transmembrane helix</keyword>
<keyword evidence="2" id="KW-0732">Signal</keyword>
<dbReference type="Proteomes" id="UP000582659">
    <property type="component" value="Unassembled WGS sequence"/>
</dbReference>
<organism evidence="5 7">
    <name type="scientific">Bursaphelenchus xylophilus</name>
    <name type="common">Pinewood nematode worm</name>
    <name type="synonym">Aphelenchoides xylophilus</name>
    <dbReference type="NCBI Taxonomy" id="6326"/>
    <lineage>
        <taxon>Eukaryota</taxon>
        <taxon>Metazoa</taxon>
        <taxon>Ecdysozoa</taxon>
        <taxon>Nematoda</taxon>
        <taxon>Chromadorea</taxon>
        <taxon>Rhabditida</taxon>
        <taxon>Tylenchina</taxon>
        <taxon>Tylenchomorpha</taxon>
        <taxon>Aphelenchoidea</taxon>
        <taxon>Aphelenchoididae</taxon>
        <taxon>Bursaphelenchus</taxon>
    </lineage>
</organism>
<keyword evidence="1" id="KW-0472">Membrane</keyword>
<proteinExistence type="predicted"/>
<dbReference type="Proteomes" id="UP000095284">
    <property type="component" value="Unplaced"/>
</dbReference>
<dbReference type="WBParaSite" id="BXY_0854300.1">
    <property type="protein sequence ID" value="BXY_0854300.1"/>
    <property type="gene ID" value="BXY_0854300"/>
</dbReference>
<feature type="signal peptide" evidence="2">
    <location>
        <begin position="1"/>
        <end position="23"/>
    </location>
</feature>
<dbReference type="Proteomes" id="UP000659654">
    <property type="component" value="Unassembled WGS sequence"/>
</dbReference>
<evidence type="ECO:0000313" key="5">
    <source>
        <dbReference type="Proteomes" id="UP000095284"/>
    </source>
</evidence>
<evidence type="ECO:0000313" key="4">
    <source>
        <dbReference type="EMBL" id="CAG9128192.1"/>
    </source>
</evidence>
<evidence type="ECO:0000313" key="7">
    <source>
        <dbReference type="WBParaSite" id="BXY_0854300.1"/>
    </source>
</evidence>
<keyword evidence="6" id="KW-1185">Reference proteome</keyword>
<dbReference type="EMBL" id="CAJFDI010000006">
    <property type="protein sequence ID" value="CAD5233314.1"/>
    <property type="molecule type" value="Genomic_DNA"/>
</dbReference>
<dbReference type="EMBL" id="CAJFCV020000006">
    <property type="protein sequence ID" value="CAG9128192.1"/>
    <property type="molecule type" value="Genomic_DNA"/>
</dbReference>
<evidence type="ECO:0000313" key="3">
    <source>
        <dbReference type="EMBL" id="CAD5233314.1"/>
    </source>
</evidence>
<reference evidence="7" key="1">
    <citation type="submission" date="2016-11" db="UniProtKB">
        <authorList>
            <consortium name="WormBaseParasite"/>
        </authorList>
    </citation>
    <scope>IDENTIFICATION</scope>
</reference>
<dbReference type="SMR" id="A0A1I7S6A6"/>
<sequence>MRSTILFLPLILVFGVFPTTTSALQVRLDYNVADDGRALEFYRPSRPLFDMVDGNSFEQWGDLRRKRNRTRPADSLFMQLEAVQDESYNLICVMLLLMTALFMLMQDCNGE</sequence>
<evidence type="ECO:0000256" key="2">
    <source>
        <dbReference type="SAM" id="SignalP"/>
    </source>
</evidence>
<name>A0A1I7S6A6_BURXY</name>
<feature type="transmembrane region" description="Helical" evidence="1">
    <location>
        <begin position="87"/>
        <end position="105"/>
    </location>
</feature>
<feature type="chain" id="PRO_5036022061" evidence="2">
    <location>
        <begin position="24"/>
        <end position="111"/>
    </location>
</feature>
<keyword evidence="1" id="KW-0812">Transmembrane</keyword>